<dbReference type="RefSeq" id="WP_064296167.1">
    <property type="nucleotide sequence ID" value="NZ_CP019402.1"/>
</dbReference>
<dbReference type="Gene3D" id="3.40.50.150">
    <property type="entry name" value="Vaccinia Virus protein VP39"/>
    <property type="match status" value="1"/>
</dbReference>
<dbReference type="GO" id="GO:0008171">
    <property type="term" value="F:O-methyltransferase activity"/>
    <property type="evidence" value="ECO:0007669"/>
    <property type="project" value="InterPro"/>
</dbReference>
<gene>
    <name evidence="1" type="ORF">EDD42_1393</name>
</gene>
<dbReference type="CDD" id="cd02440">
    <property type="entry name" value="AdoMet_MTases"/>
    <property type="match status" value="1"/>
</dbReference>
<reference evidence="1 2" key="1">
    <citation type="submission" date="2018-11" db="EMBL/GenBank/DDBJ databases">
        <title>Sequencing the genomes of 1000 actinobacteria strains.</title>
        <authorList>
            <person name="Klenk H.-P."/>
        </authorList>
    </citation>
    <scope>NUCLEOTIDE SEQUENCE [LARGE SCALE GENOMIC DNA]</scope>
    <source>
        <strain evidence="1 2">DSM 14012</strain>
    </source>
</reference>
<dbReference type="SUPFAM" id="SSF53335">
    <property type="entry name" value="S-adenosyl-L-methionine-dependent methyltransferases"/>
    <property type="match status" value="1"/>
</dbReference>
<name>A0A1S7B875_9MICO</name>
<evidence type="ECO:0000313" key="2">
    <source>
        <dbReference type="Proteomes" id="UP000266915"/>
    </source>
</evidence>
<dbReference type="PANTHER" id="PTHR10509">
    <property type="entry name" value="O-METHYLTRANSFERASE-RELATED"/>
    <property type="match status" value="1"/>
</dbReference>
<dbReference type="Proteomes" id="UP000266915">
    <property type="component" value="Unassembled WGS sequence"/>
</dbReference>
<evidence type="ECO:0000313" key="1">
    <source>
        <dbReference type="EMBL" id="ROR81337.1"/>
    </source>
</evidence>
<proteinExistence type="predicted"/>
<dbReference type="PROSITE" id="PS51682">
    <property type="entry name" value="SAM_OMT_I"/>
    <property type="match status" value="1"/>
</dbReference>
<keyword evidence="2" id="KW-1185">Reference proteome</keyword>
<organism evidence="1 2">
    <name type="scientific">Plantibacter flavus</name>
    <dbReference type="NCBI Taxonomy" id="150123"/>
    <lineage>
        <taxon>Bacteria</taxon>
        <taxon>Bacillati</taxon>
        <taxon>Actinomycetota</taxon>
        <taxon>Actinomycetes</taxon>
        <taxon>Micrococcales</taxon>
        <taxon>Microbacteriaceae</taxon>
        <taxon>Plantibacter</taxon>
    </lineage>
</organism>
<dbReference type="STRING" id="150123.BWO91_07435"/>
<protein>
    <submittedName>
        <fullName evidence="1">Putative O-methyltransferase YrrM</fullName>
    </submittedName>
</protein>
<dbReference type="AlphaFoldDB" id="A0A1S7B875"/>
<dbReference type="EMBL" id="RKHL01000001">
    <property type="protein sequence ID" value="ROR81337.1"/>
    <property type="molecule type" value="Genomic_DNA"/>
</dbReference>
<sequence length="210" mass="22102">MSEHNLNWKYAGDVVVESAAMLTARAHAHELGVEPISPAIGAQIAVVAAATRAESIVEVGTGTGVSGLWLLRGATSAVLTSIDTEIVHQQQARAAFTEAGITTNRIRLITGSALDVLPRMNENSYDLVLVDGDPGSVIEYVEHGLRLVRPGGTVLVPHALWRGRVADPAQRDETTGLFRSLVQEISASDAVVSALSPAGDGLLQITKPNL</sequence>
<dbReference type="Pfam" id="PF01596">
    <property type="entry name" value="Methyltransf_3"/>
    <property type="match status" value="1"/>
</dbReference>
<comment type="caution">
    <text evidence="1">The sequence shown here is derived from an EMBL/GenBank/DDBJ whole genome shotgun (WGS) entry which is preliminary data.</text>
</comment>
<dbReference type="GO" id="GO:0008757">
    <property type="term" value="F:S-adenosylmethionine-dependent methyltransferase activity"/>
    <property type="evidence" value="ECO:0007669"/>
    <property type="project" value="TreeGrafter"/>
</dbReference>
<dbReference type="InterPro" id="IPR050362">
    <property type="entry name" value="Cation-dep_OMT"/>
</dbReference>
<dbReference type="GO" id="GO:0032259">
    <property type="term" value="P:methylation"/>
    <property type="evidence" value="ECO:0007669"/>
    <property type="project" value="UniProtKB-KW"/>
</dbReference>
<keyword evidence="1" id="KW-0808">Transferase</keyword>
<keyword evidence="1" id="KW-0489">Methyltransferase</keyword>
<dbReference type="OrthoDB" id="4774874at2"/>
<dbReference type="InterPro" id="IPR002935">
    <property type="entry name" value="SAM_O-MeTrfase"/>
</dbReference>
<dbReference type="InterPro" id="IPR029063">
    <property type="entry name" value="SAM-dependent_MTases_sf"/>
</dbReference>
<dbReference type="PANTHER" id="PTHR10509:SF85">
    <property type="entry name" value="O-METHYLTRANSFERASE RV1220C-RELATED"/>
    <property type="match status" value="1"/>
</dbReference>
<accession>A0A1S7B875</accession>